<feature type="compositionally biased region" description="Pro residues" evidence="1">
    <location>
        <begin position="99"/>
        <end position="108"/>
    </location>
</feature>
<dbReference type="AlphaFoldDB" id="A0A2G8SC74"/>
<feature type="compositionally biased region" description="Low complexity" evidence="1">
    <location>
        <begin position="109"/>
        <end position="120"/>
    </location>
</feature>
<organism evidence="2 3">
    <name type="scientific">Ganoderma sinense ZZ0214-1</name>
    <dbReference type="NCBI Taxonomy" id="1077348"/>
    <lineage>
        <taxon>Eukaryota</taxon>
        <taxon>Fungi</taxon>
        <taxon>Dikarya</taxon>
        <taxon>Basidiomycota</taxon>
        <taxon>Agaricomycotina</taxon>
        <taxon>Agaricomycetes</taxon>
        <taxon>Polyporales</taxon>
        <taxon>Polyporaceae</taxon>
        <taxon>Ganoderma</taxon>
    </lineage>
</organism>
<accession>A0A2G8SC74</accession>
<feature type="compositionally biased region" description="Polar residues" evidence="1">
    <location>
        <begin position="70"/>
        <end position="81"/>
    </location>
</feature>
<feature type="compositionally biased region" description="Basic and acidic residues" evidence="1">
    <location>
        <begin position="51"/>
        <end position="68"/>
    </location>
</feature>
<name>A0A2G8SC74_9APHY</name>
<evidence type="ECO:0000313" key="3">
    <source>
        <dbReference type="Proteomes" id="UP000230002"/>
    </source>
</evidence>
<reference evidence="2 3" key="1">
    <citation type="journal article" date="2015" name="Sci. Rep.">
        <title>Chromosome-level genome map provides insights into diverse defense mechanisms in the medicinal fungus Ganoderma sinense.</title>
        <authorList>
            <person name="Zhu Y."/>
            <person name="Xu J."/>
            <person name="Sun C."/>
            <person name="Zhou S."/>
            <person name="Xu H."/>
            <person name="Nelson D.R."/>
            <person name="Qian J."/>
            <person name="Song J."/>
            <person name="Luo H."/>
            <person name="Xiang L."/>
            <person name="Li Y."/>
            <person name="Xu Z."/>
            <person name="Ji A."/>
            <person name="Wang L."/>
            <person name="Lu S."/>
            <person name="Hayward A."/>
            <person name="Sun W."/>
            <person name="Li X."/>
            <person name="Schwartz D.C."/>
            <person name="Wang Y."/>
            <person name="Chen S."/>
        </authorList>
    </citation>
    <scope>NUCLEOTIDE SEQUENCE [LARGE SCALE GENOMIC DNA]</scope>
    <source>
        <strain evidence="2 3">ZZ0214-1</strain>
    </source>
</reference>
<dbReference type="OrthoDB" id="2750410at2759"/>
<evidence type="ECO:0000313" key="2">
    <source>
        <dbReference type="EMBL" id="PIL31343.1"/>
    </source>
</evidence>
<gene>
    <name evidence="2" type="ORF">GSI_06041</name>
</gene>
<proteinExistence type="predicted"/>
<protein>
    <submittedName>
        <fullName evidence="2">Uncharacterized protein</fullName>
    </submittedName>
</protein>
<feature type="region of interest" description="Disordered" evidence="1">
    <location>
        <begin position="24"/>
        <end position="123"/>
    </location>
</feature>
<comment type="caution">
    <text evidence="2">The sequence shown here is derived from an EMBL/GenBank/DDBJ whole genome shotgun (WGS) entry which is preliminary data.</text>
</comment>
<keyword evidence="3" id="KW-1185">Reference proteome</keyword>
<evidence type="ECO:0000256" key="1">
    <source>
        <dbReference type="SAM" id="MobiDB-lite"/>
    </source>
</evidence>
<dbReference type="EMBL" id="AYKW01000012">
    <property type="protein sequence ID" value="PIL31343.1"/>
    <property type="molecule type" value="Genomic_DNA"/>
</dbReference>
<dbReference type="Proteomes" id="UP000230002">
    <property type="component" value="Unassembled WGS sequence"/>
</dbReference>
<feature type="compositionally biased region" description="Basic and acidic residues" evidence="1">
    <location>
        <begin position="31"/>
        <end position="42"/>
    </location>
</feature>
<dbReference type="STRING" id="1077348.A0A2G8SC74"/>
<sequence length="322" mass="34205">MATPVRNHIFQRCEGYVKYRAPIPGVMENPPLERDQPTPVKDEEVDCTPTIDEKSEDAAEETLGRKGDAANTNLTTSSVQPTPDIANDGDRTTTVIPKSLPPPSPSPTTPSNISSSPSEPGATVTSSLFALLRPAQWSPVNITSGVGMNAALLDSRPSAPSLAPSLAGGLSSSSSVFSVRTWPDDQPPGVAVSSPKLKLKVEGDSHMIDSASVSGFASGSRSMFQAGLPFGPRLRHDMDLDDRPPSAARAFLDGLRRPLGHAARHLHALGVVSEADLDLICTMPDAWDELGELLTRSGVTVIEWLMVKEAFKVRARLVSAVV</sequence>